<keyword evidence="3" id="KW-1185">Reference proteome</keyword>
<dbReference type="GO" id="GO:0004672">
    <property type="term" value="F:protein kinase activity"/>
    <property type="evidence" value="ECO:0007669"/>
    <property type="project" value="InterPro"/>
</dbReference>
<dbReference type="InterPro" id="IPR027417">
    <property type="entry name" value="P-loop_NTPase"/>
</dbReference>
<dbReference type="InterPro" id="IPR011009">
    <property type="entry name" value="Kinase-like_dom_sf"/>
</dbReference>
<comment type="caution">
    <text evidence="2">The sequence shown here is derived from an EMBL/GenBank/DDBJ whole genome shotgun (WGS) entry which is preliminary data.</text>
</comment>
<dbReference type="PROSITE" id="PS00108">
    <property type="entry name" value="PROTEIN_KINASE_ST"/>
    <property type="match status" value="1"/>
</dbReference>
<protein>
    <recommendedName>
        <fullName evidence="1">Protein kinase domain-containing protein</fullName>
    </recommendedName>
</protein>
<dbReference type="PROSITE" id="PS50011">
    <property type="entry name" value="PROTEIN_KINASE_DOM"/>
    <property type="match status" value="1"/>
</dbReference>
<dbReference type="InterPro" id="IPR008271">
    <property type="entry name" value="Ser/Thr_kinase_AS"/>
</dbReference>
<dbReference type="Pfam" id="PF00069">
    <property type="entry name" value="Pkinase"/>
    <property type="match status" value="1"/>
</dbReference>
<dbReference type="Proteomes" id="UP001186944">
    <property type="component" value="Unassembled WGS sequence"/>
</dbReference>
<gene>
    <name evidence="2" type="ORF">FSP39_000016</name>
</gene>
<dbReference type="Gene3D" id="1.10.510.10">
    <property type="entry name" value="Transferase(Phosphotransferase) domain 1"/>
    <property type="match status" value="1"/>
</dbReference>
<evidence type="ECO:0000313" key="2">
    <source>
        <dbReference type="EMBL" id="KAK3088998.1"/>
    </source>
</evidence>
<accession>A0AA88XNX4</accession>
<name>A0AA88XNX4_PINIB</name>
<dbReference type="SMART" id="SM00220">
    <property type="entry name" value="S_TKc"/>
    <property type="match status" value="1"/>
</dbReference>
<feature type="domain" description="Protein kinase" evidence="1">
    <location>
        <begin position="495"/>
        <end position="796"/>
    </location>
</feature>
<dbReference type="CDD" id="cd00180">
    <property type="entry name" value="PKc"/>
    <property type="match status" value="1"/>
</dbReference>
<proteinExistence type="predicted"/>
<dbReference type="InterPro" id="IPR000719">
    <property type="entry name" value="Prot_kinase_dom"/>
</dbReference>
<dbReference type="Gene3D" id="3.40.50.300">
    <property type="entry name" value="P-loop containing nucleotide triphosphate hydrolases"/>
    <property type="match status" value="1"/>
</dbReference>
<evidence type="ECO:0000259" key="1">
    <source>
        <dbReference type="PROSITE" id="PS50011"/>
    </source>
</evidence>
<dbReference type="PANTHER" id="PTHR26392">
    <property type="entry name" value="MITOGEN-ACTIVATED PROTEIN KINASE KINASE KINASE 7-RELATED"/>
    <property type="match status" value="1"/>
</dbReference>
<sequence>INRLMGNAYLPTGHNRCTGVLCEVVHSPDRTALIYFELQPNEPEYLELEDDKTGPNWTKVRRLIVKKVDDNGKAIKKVQIYYPFKIFENSTADRGKKRQSSGKPPVRFTQVKPRVCFMDFPGIEDDDDESFTPYKDNLFRCHSFLFVLDVSRTDGVRKATMLRLMFDLNKKLEAEGIEFNPEASLFICSGLPKDITDEAREKMKKEILTKLKRTWCMVSEEQIVFVGSTNSVVLQDTLVTFLKNAERLLLEETFSWLSHLLETTCALIQNGLKWLEKSEHRKQVGELATNYFKHLALVMEKELPSFTKNIEDICEEKSAKYRSRLIELTADIPMDQKFELPDITRFSNHLSDGELVKIVQDFTTAVTKEEDKLKEEIQNNAFGKMIGMYSYGDQQRHSKLLVSVSGAILTLHIAKFVFLVGLAHALWDEYRNSPPLRKSRCINIAVDIRFKKVSKKRMNSFIDGLKRKQEEMYLIKNKSLEKKVNINPKTVDRLEDLITRLWDMYVGKVLRHEIEFKDVVKGNRIQKGVYEACVSTGGQKETLAMKEIEETVRVRRRSTSTNEQGVHQVTSQGNFDVNSLPCNTQIYREVVLLRLLSKKRDDEDFQYFVQYKGSAFNVESHCYSLYIFTRRYPKSLRDVIKSASYPRTPSTSILMYAYQAARGLRFIHRHGVIHRDVKPENFLVDENDTVVICDVGHSKSVNTARTLVGTRHYFAPEIMKNRVHDQRSDIYSLGLVFMELFYKTRPNDQSQIFIEREDLRILSMDRPYRLVRMCLEQDPLKRPDIKSVVTELNEIICTNCQWPKEN</sequence>
<dbReference type="GO" id="GO:0005524">
    <property type="term" value="F:ATP binding"/>
    <property type="evidence" value="ECO:0007669"/>
    <property type="project" value="InterPro"/>
</dbReference>
<dbReference type="AlphaFoldDB" id="A0AA88XNX4"/>
<feature type="non-terminal residue" evidence="2">
    <location>
        <position position="1"/>
    </location>
</feature>
<evidence type="ECO:0000313" key="3">
    <source>
        <dbReference type="Proteomes" id="UP001186944"/>
    </source>
</evidence>
<organism evidence="2 3">
    <name type="scientific">Pinctada imbricata</name>
    <name type="common">Atlantic pearl-oyster</name>
    <name type="synonym">Pinctada martensii</name>
    <dbReference type="NCBI Taxonomy" id="66713"/>
    <lineage>
        <taxon>Eukaryota</taxon>
        <taxon>Metazoa</taxon>
        <taxon>Spiralia</taxon>
        <taxon>Lophotrochozoa</taxon>
        <taxon>Mollusca</taxon>
        <taxon>Bivalvia</taxon>
        <taxon>Autobranchia</taxon>
        <taxon>Pteriomorphia</taxon>
        <taxon>Pterioida</taxon>
        <taxon>Pterioidea</taxon>
        <taxon>Pteriidae</taxon>
        <taxon>Pinctada</taxon>
    </lineage>
</organism>
<reference evidence="2" key="1">
    <citation type="submission" date="2019-08" db="EMBL/GenBank/DDBJ databases">
        <title>The improved chromosome-level genome for the pearl oyster Pinctada fucata martensii using PacBio sequencing and Hi-C.</title>
        <authorList>
            <person name="Zheng Z."/>
        </authorList>
    </citation>
    <scope>NUCLEOTIDE SEQUENCE</scope>
    <source>
        <strain evidence="2">ZZ-2019</strain>
        <tissue evidence="2">Adductor muscle</tissue>
    </source>
</reference>
<dbReference type="EMBL" id="VSWD01000010">
    <property type="protein sequence ID" value="KAK3088998.1"/>
    <property type="molecule type" value="Genomic_DNA"/>
</dbReference>
<dbReference type="SUPFAM" id="SSF56112">
    <property type="entry name" value="Protein kinase-like (PK-like)"/>
    <property type="match status" value="1"/>
</dbReference>
<dbReference type="PANTHER" id="PTHR26392:SF92">
    <property type="entry name" value="PROTEIN KINASE DOMAIN-CONTAINING PROTEIN"/>
    <property type="match status" value="1"/>
</dbReference>